<accession>A0A9X7J3Q2</accession>
<comment type="function">
    <text evidence="5 7">Catalyzes the condensation of carbamoyl phosphate and aspartate to form carbamoyl aspartate and inorganic phosphate, the committed step in the de novo pyrimidine nucleotide biosynthesis pathway.</text>
</comment>
<dbReference type="Pfam" id="PF00185">
    <property type="entry name" value="OTCace"/>
    <property type="match status" value="1"/>
</dbReference>
<dbReference type="GO" id="GO:0044205">
    <property type="term" value="P:'de novo' UMP biosynthetic process"/>
    <property type="evidence" value="ECO:0007669"/>
    <property type="project" value="UniProtKB-UniRule"/>
</dbReference>
<dbReference type="PANTHER" id="PTHR45753">
    <property type="entry name" value="ORNITHINE CARBAMOYLTRANSFERASE, MITOCHONDRIAL"/>
    <property type="match status" value="1"/>
</dbReference>
<keyword evidence="3 7" id="KW-0808">Transferase</keyword>
<dbReference type="PRINTS" id="PR00100">
    <property type="entry name" value="AOTCASE"/>
</dbReference>
<feature type="binding site" evidence="7">
    <location>
        <position position="151"/>
    </location>
    <ligand>
        <name>carbamoyl phosphate</name>
        <dbReference type="ChEBI" id="CHEBI:58228"/>
    </ligand>
</feature>
<keyword evidence="11" id="KW-1185">Reference proteome</keyword>
<feature type="binding site" evidence="7">
    <location>
        <position position="281"/>
    </location>
    <ligand>
        <name>carbamoyl phosphate</name>
        <dbReference type="ChEBI" id="CHEBI:58228"/>
    </ligand>
</feature>
<proteinExistence type="inferred from homology"/>
<dbReference type="SUPFAM" id="SSF53671">
    <property type="entry name" value="Aspartate/ornithine carbamoyltransferase"/>
    <property type="match status" value="1"/>
</dbReference>
<feature type="binding site" evidence="7">
    <location>
        <position position="120"/>
    </location>
    <ligand>
        <name>carbamoyl phosphate</name>
        <dbReference type="ChEBI" id="CHEBI:58228"/>
    </ligand>
</feature>
<organism evidence="10 11">
    <name type="scientific">Neomoorella stamsii</name>
    <dbReference type="NCBI Taxonomy" id="1266720"/>
    <lineage>
        <taxon>Bacteria</taxon>
        <taxon>Bacillati</taxon>
        <taxon>Bacillota</taxon>
        <taxon>Clostridia</taxon>
        <taxon>Neomoorellales</taxon>
        <taxon>Neomoorellaceae</taxon>
        <taxon>Neomoorella</taxon>
    </lineage>
</organism>
<dbReference type="Gene3D" id="3.40.50.1370">
    <property type="entry name" value="Aspartate/ornithine carbamoyltransferase"/>
    <property type="match status" value="2"/>
</dbReference>
<dbReference type="InterPro" id="IPR006131">
    <property type="entry name" value="Asp_carbamoyltransf_Asp/Orn-bd"/>
</dbReference>
<dbReference type="InterPro" id="IPR036901">
    <property type="entry name" value="Asp/Orn_carbamoylTrfase_sf"/>
</dbReference>
<feature type="binding site" evidence="7">
    <location>
        <position position="99"/>
    </location>
    <ligand>
        <name>L-aspartate</name>
        <dbReference type="ChEBI" id="CHEBI:29991"/>
    </ligand>
</feature>
<comment type="catalytic activity">
    <reaction evidence="6 7">
        <text>carbamoyl phosphate + L-aspartate = N-carbamoyl-L-aspartate + phosphate + H(+)</text>
        <dbReference type="Rhea" id="RHEA:20013"/>
        <dbReference type="ChEBI" id="CHEBI:15378"/>
        <dbReference type="ChEBI" id="CHEBI:29991"/>
        <dbReference type="ChEBI" id="CHEBI:32814"/>
        <dbReference type="ChEBI" id="CHEBI:43474"/>
        <dbReference type="ChEBI" id="CHEBI:58228"/>
        <dbReference type="EC" id="2.1.3.2"/>
    </reaction>
</comment>
<dbReference type="EMBL" id="PVXL01000040">
    <property type="protein sequence ID" value="PRR73439.1"/>
    <property type="molecule type" value="Genomic_DNA"/>
</dbReference>
<dbReference type="GO" id="GO:0004070">
    <property type="term" value="F:aspartate carbamoyltransferase activity"/>
    <property type="evidence" value="ECO:0007669"/>
    <property type="project" value="UniProtKB-UniRule"/>
</dbReference>
<gene>
    <name evidence="10" type="primary">pyrB_1</name>
    <name evidence="7" type="synonym">pyrB</name>
    <name evidence="10" type="ORF">MOST_12870</name>
</gene>
<dbReference type="RefSeq" id="WP_208974875.1">
    <property type="nucleotide sequence ID" value="NZ_PVXL01000040.1"/>
</dbReference>
<feature type="binding site" evidence="7">
    <location>
        <position position="68"/>
    </location>
    <ligand>
        <name>carbamoyl phosphate</name>
        <dbReference type="ChEBI" id="CHEBI:58228"/>
    </ligand>
</feature>
<keyword evidence="4 7" id="KW-0665">Pyrimidine biosynthesis</keyword>
<dbReference type="PRINTS" id="PR00101">
    <property type="entry name" value="ATCASE"/>
</dbReference>
<comment type="caution">
    <text evidence="10">The sequence shown here is derived from an EMBL/GenBank/DDBJ whole genome shotgun (WGS) entry which is preliminary data.</text>
</comment>
<evidence type="ECO:0000256" key="2">
    <source>
        <dbReference type="ARBA" id="ARBA00008896"/>
    </source>
</evidence>
<evidence type="ECO:0000313" key="10">
    <source>
        <dbReference type="EMBL" id="PRR73439.1"/>
    </source>
</evidence>
<dbReference type="FunFam" id="3.40.50.1370:FF:000002">
    <property type="entry name" value="Aspartate carbamoyltransferase 2"/>
    <property type="match status" value="1"/>
</dbReference>
<dbReference type="NCBIfam" id="NF002032">
    <property type="entry name" value="PRK00856.1"/>
    <property type="match status" value="1"/>
</dbReference>
<evidence type="ECO:0000256" key="5">
    <source>
        <dbReference type="ARBA" id="ARBA00043884"/>
    </source>
</evidence>
<dbReference type="EC" id="2.1.3.2" evidence="7"/>
<evidence type="ECO:0000256" key="7">
    <source>
        <dbReference type="HAMAP-Rule" id="MF_00001"/>
    </source>
</evidence>
<comment type="pathway">
    <text evidence="1 7">Pyrimidine metabolism; UMP biosynthesis via de novo pathway; (S)-dihydroorotate from bicarbonate: step 2/3.</text>
</comment>
<evidence type="ECO:0000259" key="9">
    <source>
        <dbReference type="Pfam" id="PF02729"/>
    </source>
</evidence>
<comment type="subunit">
    <text evidence="7">Heterododecamer (2C3:3R2) of six catalytic PyrB chains organized as two trimers (C3), and six regulatory PyrI chains organized as three dimers (R2).</text>
</comment>
<evidence type="ECO:0000256" key="6">
    <source>
        <dbReference type="ARBA" id="ARBA00048859"/>
    </source>
</evidence>
<feature type="binding site" evidence="7">
    <location>
        <position position="181"/>
    </location>
    <ligand>
        <name>L-aspartate</name>
        <dbReference type="ChEBI" id="CHEBI:29991"/>
    </ligand>
</feature>
<dbReference type="PROSITE" id="PS00097">
    <property type="entry name" value="CARBAMOYLTRANSFERASE"/>
    <property type="match status" value="1"/>
</dbReference>
<feature type="binding site" evidence="7">
    <location>
        <position position="67"/>
    </location>
    <ligand>
        <name>carbamoyl phosphate</name>
        <dbReference type="ChEBI" id="CHEBI:58228"/>
    </ligand>
</feature>
<dbReference type="PANTHER" id="PTHR45753:SF6">
    <property type="entry name" value="ASPARTATE CARBAMOYLTRANSFERASE"/>
    <property type="match status" value="1"/>
</dbReference>
<dbReference type="InterPro" id="IPR002082">
    <property type="entry name" value="Asp_carbamoyltransf"/>
</dbReference>
<sequence>MIKKPTMEEMVLLKGQDVLSARELSFEQLQLIMKTAAYYEDALVNKRRLYDMDGKIMASLFFEPSTRTRLSFEAAMQRLGGNVITVSETPQMQTSSTAKGETLHDAIKVVDGYVDVIVVRSPIKGAAQEAADAADHPVINAGDGTGQHPTQALLDIYTIIKEHGSVEGLKVALLGDLKYGRTVHSLVYLLKHYGCDMIFVAPPQLKMPEEITAELKEDGIKIEETTDLKAAVAEADILYVTRIQRERFPSKEEYESVKDSYIVNDEIVAVAKKGMSILHPLPRVNEIAVSVDSYPGAAYFRQAHNGVPIRMALLALTTGSVC</sequence>
<protein>
    <recommendedName>
        <fullName evidence="7">Aspartate carbamoyltransferase</fullName>
        <ecNumber evidence="7">2.1.3.2</ecNumber>
    </recommendedName>
    <alternativeName>
        <fullName evidence="7">Aspartate transcarbamylase</fullName>
        <shortName evidence="7">ATCase</shortName>
    </alternativeName>
</protein>
<evidence type="ECO:0000256" key="4">
    <source>
        <dbReference type="ARBA" id="ARBA00022975"/>
    </source>
</evidence>
<feature type="domain" description="Aspartate/ornithine carbamoyltransferase carbamoyl-P binding" evidence="9">
    <location>
        <begin position="17"/>
        <end position="160"/>
    </location>
</feature>
<dbReference type="Proteomes" id="UP000239430">
    <property type="component" value="Unassembled WGS sequence"/>
</dbReference>
<evidence type="ECO:0000313" key="11">
    <source>
        <dbReference type="Proteomes" id="UP000239430"/>
    </source>
</evidence>
<feature type="domain" description="Aspartate/ornithine carbamoyltransferase Asp/Orn-binding" evidence="8">
    <location>
        <begin position="167"/>
        <end position="316"/>
    </location>
</feature>
<evidence type="ECO:0000259" key="8">
    <source>
        <dbReference type="Pfam" id="PF00185"/>
    </source>
</evidence>
<dbReference type="GO" id="GO:0006207">
    <property type="term" value="P:'de novo' pyrimidine nucleobase biosynthetic process"/>
    <property type="evidence" value="ECO:0007669"/>
    <property type="project" value="InterPro"/>
</dbReference>
<dbReference type="NCBIfam" id="TIGR00670">
    <property type="entry name" value="asp_carb_tr"/>
    <property type="match status" value="1"/>
</dbReference>
<dbReference type="GO" id="GO:0016597">
    <property type="term" value="F:amino acid binding"/>
    <property type="evidence" value="ECO:0007669"/>
    <property type="project" value="InterPro"/>
</dbReference>
<evidence type="ECO:0000256" key="1">
    <source>
        <dbReference type="ARBA" id="ARBA00004852"/>
    </source>
</evidence>
<dbReference type="InterPro" id="IPR006130">
    <property type="entry name" value="Asp/Orn_carbamoylTrfase"/>
</dbReference>
<feature type="binding site" evidence="7">
    <location>
        <position position="282"/>
    </location>
    <ligand>
        <name>carbamoyl phosphate</name>
        <dbReference type="ChEBI" id="CHEBI:58228"/>
    </ligand>
</feature>
<comment type="similarity">
    <text evidence="2 7">Belongs to the aspartate/ornithine carbamoyltransferase superfamily. ATCase family.</text>
</comment>
<name>A0A9X7J3Q2_9FIRM</name>
<dbReference type="HAMAP" id="MF_00001">
    <property type="entry name" value="Asp_carb_tr"/>
    <property type="match status" value="1"/>
</dbReference>
<dbReference type="GO" id="GO:0006520">
    <property type="term" value="P:amino acid metabolic process"/>
    <property type="evidence" value="ECO:0007669"/>
    <property type="project" value="InterPro"/>
</dbReference>
<reference evidence="10 11" key="1">
    <citation type="submission" date="2018-03" db="EMBL/GenBank/DDBJ databases">
        <title>Genome sequence of Moorella stamsii DSM 26217.</title>
        <authorList>
            <person name="Poehlein A."/>
            <person name="Daniel R."/>
        </authorList>
    </citation>
    <scope>NUCLEOTIDE SEQUENCE [LARGE SCALE GENOMIC DNA]</scope>
    <source>
        <strain evidence="11">DSM 26217</strain>
    </source>
</reference>
<feature type="binding site" evidence="7">
    <location>
        <position position="148"/>
    </location>
    <ligand>
        <name>carbamoyl phosphate</name>
        <dbReference type="ChEBI" id="CHEBI:58228"/>
    </ligand>
</feature>
<dbReference type="AlphaFoldDB" id="A0A9X7J3Q2"/>
<evidence type="ECO:0000256" key="3">
    <source>
        <dbReference type="ARBA" id="ARBA00022679"/>
    </source>
</evidence>
<feature type="binding site" evidence="7">
    <location>
        <position position="242"/>
    </location>
    <ligand>
        <name>L-aspartate</name>
        <dbReference type="ChEBI" id="CHEBI:29991"/>
    </ligand>
</feature>
<dbReference type="InterPro" id="IPR006132">
    <property type="entry name" value="Asp/Orn_carbamoyltranf_P-bd"/>
</dbReference>
<dbReference type="Pfam" id="PF02729">
    <property type="entry name" value="OTCace_N"/>
    <property type="match status" value="1"/>
</dbReference>